<evidence type="ECO:0000313" key="1">
    <source>
        <dbReference type="EMBL" id="CUH40208.1"/>
    </source>
</evidence>
<accession>A0A0M7BDR1</accession>
<keyword evidence="2" id="KW-1185">Reference proteome</keyword>
<dbReference type="InterPro" id="IPR038472">
    <property type="entry name" value="DndE_sf"/>
</dbReference>
<gene>
    <name evidence="1" type="ORF">JSE7799_02938</name>
</gene>
<dbReference type="RefSeq" id="WP_222101784.1">
    <property type="nucleotide sequence ID" value="NZ_CYPR01000198.1"/>
</dbReference>
<proteinExistence type="predicted"/>
<sequence>MADRLYTSSEADEILSALRFETKLEKVTLARMAFALSVAQIGKDVPSSPNFSGGEMKRPTFLLMIKRLYGRFYHTLTKSLISAKMNCFPIALSQRTTSTTEHLC</sequence>
<dbReference type="AlphaFoldDB" id="A0A0M7BDR1"/>
<organism evidence="1 2">
    <name type="scientific">Jannaschia seosinensis</name>
    <dbReference type="NCBI Taxonomy" id="313367"/>
    <lineage>
        <taxon>Bacteria</taxon>
        <taxon>Pseudomonadati</taxon>
        <taxon>Pseudomonadota</taxon>
        <taxon>Alphaproteobacteria</taxon>
        <taxon>Rhodobacterales</taxon>
        <taxon>Roseobacteraceae</taxon>
        <taxon>Jannaschia</taxon>
    </lineage>
</organism>
<dbReference type="Proteomes" id="UP000049455">
    <property type="component" value="Unassembled WGS sequence"/>
</dbReference>
<reference evidence="1 2" key="1">
    <citation type="submission" date="2015-09" db="EMBL/GenBank/DDBJ databases">
        <authorList>
            <person name="Jackson K.R."/>
            <person name="Lunt B.L."/>
            <person name="Fisher J.N.B."/>
            <person name="Gardner A.V."/>
            <person name="Bailey M.E."/>
            <person name="Deus L.M."/>
            <person name="Earl A.S."/>
            <person name="Gibby P.D."/>
            <person name="Hartmann K.A."/>
            <person name="Liu J.E."/>
            <person name="Manci A.M."/>
            <person name="Nielsen D.A."/>
            <person name="Solomon M.B."/>
            <person name="Breakwell D.P."/>
            <person name="Burnett S.H."/>
            <person name="Grose J.H."/>
        </authorList>
    </citation>
    <scope>NUCLEOTIDE SEQUENCE [LARGE SCALE GENOMIC DNA]</scope>
    <source>
        <strain evidence="1 2">CECT 7799</strain>
    </source>
</reference>
<evidence type="ECO:0000313" key="2">
    <source>
        <dbReference type="Proteomes" id="UP000049455"/>
    </source>
</evidence>
<dbReference type="STRING" id="313367.JSE7799_02938"/>
<protein>
    <submittedName>
        <fullName evidence="1">DNA sulfur modification protein DndE</fullName>
    </submittedName>
</protein>
<dbReference type="EMBL" id="CYPR01000198">
    <property type="protein sequence ID" value="CUH40208.1"/>
    <property type="molecule type" value="Genomic_DNA"/>
</dbReference>
<dbReference type="Gene3D" id="1.10.1220.160">
    <property type="entry name" value="DNA sulphur modification protein DndE"/>
    <property type="match status" value="1"/>
</dbReference>
<name>A0A0M7BDR1_9RHOB</name>